<evidence type="ECO:0000256" key="1">
    <source>
        <dbReference type="ARBA" id="ARBA00004123"/>
    </source>
</evidence>
<dbReference type="Gene3D" id="1.20.5.170">
    <property type="match status" value="1"/>
</dbReference>
<dbReference type="SMART" id="SM00338">
    <property type="entry name" value="BRLZ"/>
    <property type="match status" value="1"/>
</dbReference>
<comment type="subcellular location">
    <subcellularLocation>
        <location evidence="1">Nucleus</location>
    </subcellularLocation>
</comment>
<evidence type="ECO:0000259" key="7">
    <source>
        <dbReference type="PROSITE" id="PS50217"/>
    </source>
</evidence>
<dbReference type="InterPro" id="IPR004827">
    <property type="entry name" value="bZIP"/>
</dbReference>
<dbReference type="AlphaFoldDB" id="A0A9P9XWV7"/>
<feature type="compositionally biased region" description="Low complexity" evidence="6">
    <location>
        <begin position="59"/>
        <end position="76"/>
    </location>
</feature>
<dbReference type="Proteomes" id="UP001055219">
    <property type="component" value="Unassembled WGS sequence"/>
</dbReference>
<keyword evidence="3" id="KW-0238">DNA-binding</keyword>
<evidence type="ECO:0000256" key="6">
    <source>
        <dbReference type="SAM" id="MobiDB-lite"/>
    </source>
</evidence>
<dbReference type="InterPro" id="IPR046347">
    <property type="entry name" value="bZIP_sf"/>
</dbReference>
<reference evidence="8" key="2">
    <citation type="submission" date="2022-07" db="EMBL/GenBank/DDBJ databases">
        <authorList>
            <person name="Goncalves M.F.M."/>
            <person name="Hilario S."/>
            <person name="Van De Peer Y."/>
            <person name="Esteves A.C."/>
            <person name="Alves A."/>
        </authorList>
    </citation>
    <scope>NUCLEOTIDE SEQUENCE</scope>
    <source>
        <strain evidence="8">MUM 19.33</strain>
    </source>
</reference>
<dbReference type="GeneID" id="75826936"/>
<reference evidence="8" key="1">
    <citation type="journal article" date="2021" name="J Fungi (Basel)">
        <title>Genomic and Metabolomic Analyses of the Marine Fungus Emericellopsis cladophorae: Insights into Saltwater Adaptability Mechanisms and Its Biosynthetic Potential.</title>
        <authorList>
            <person name="Goncalves M.F.M."/>
            <person name="Hilario S."/>
            <person name="Van de Peer Y."/>
            <person name="Esteves A.C."/>
            <person name="Alves A."/>
        </authorList>
    </citation>
    <scope>NUCLEOTIDE SEQUENCE</scope>
    <source>
        <strain evidence="8">MUM 19.33</strain>
    </source>
</reference>
<feature type="compositionally biased region" description="Low complexity" evidence="6">
    <location>
        <begin position="93"/>
        <end position="102"/>
    </location>
</feature>
<dbReference type="GO" id="GO:0005634">
    <property type="term" value="C:nucleus"/>
    <property type="evidence" value="ECO:0007669"/>
    <property type="project" value="UniProtKB-SubCell"/>
</dbReference>
<feature type="domain" description="BZIP" evidence="7">
    <location>
        <begin position="160"/>
        <end position="223"/>
    </location>
</feature>
<dbReference type="GO" id="GO:0003700">
    <property type="term" value="F:DNA-binding transcription factor activity"/>
    <property type="evidence" value="ECO:0007669"/>
    <property type="project" value="InterPro"/>
</dbReference>
<feature type="compositionally biased region" description="Basic residues" evidence="6">
    <location>
        <begin position="131"/>
        <end position="140"/>
    </location>
</feature>
<keyword evidence="2" id="KW-0805">Transcription regulation</keyword>
<dbReference type="EMBL" id="JAGIXG020000048">
    <property type="protein sequence ID" value="KAI6779319.1"/>
    <property type="molecule type" value="Genomic_DNA"/>
</dbReference>
<dbReference type="PRINTS" id="PR00043">
    <property type="entry name" value="LEUZIPPRJUN"/>
</dbReference>
<evidence type="ECO:0000256" key="2">
    <source>
        <dbReference type="ARBA" id="ARBA00023015"/>
    </source>
</evidence>
<organism evidence="8 9">
    <name type="scientific">Emericellopsis cladophorae</name>
    <dbReference type="NCBI Taxonomy" id="2686198"/>
    <lineage>
        <taxon>Eukaryota</taxon>
        <taxon>Fungi</taxon>
        <taxon>Dikarya</taxon>
        <taxon>Ascomycota</taxon>
        <taxon>Pezizomycotina</taxon>
        <taxon>Sordariomycetes</taxon>
        <taxon>Hypocreomycetidae</taxon>
        <taxon>Hypocreales</taxon>
        <taxon>Bionectriaceae</taxon>
        <taxon>Emericellopsis</taxon>
    </lineage>
</organism>
<gene>
    <name evidence="8" type="ORF">J7T54_000417</name>
</gene>
<evidence type="ECO:0000256" key="4">
    <source>
        <dbReference type="ARBA" id="ARBA00023163"/>
    </source>
</evidence>
<dbReference type="OrthoDB" id="295274at2759"/>
<feature type="region of interest" description="Disordered" evidence="6">
    <location>
        <begin position="177"/>
        <end position="199"/>
    </location>
</feature>
<name>A0A9P9XWV7_9HYPO</name>
<evidence type="ECO:0000256" key="3">
    <source>
        <dbReference type="ARBA" id="ARBA00023125"/>
    </source>
</evidence>
<accession>A0A9P9XWV7</accession>
<dbReference type="InterPro" id="IPR002112">
    <property type="entry name" value="Leuzip_Jun"/>
</dbReference>
<dbReference type="PROSITE" id="PS50217">
    <property type="entry name" value="BZIP"/>
    <property type="match status" value="1"/>
</dbReference>
<dbReference type="InterPro" id="IPR051027">
    <property type="entry name" value="bZIP_transcription_factors"/>
</dbReference>
<keyword evidence="5" id="KW-0539">Nucleus</keyword>
<feature type="compositionally biased region" description="Low complexity" evidence="6">
    <location>
        <begin position="143"/>
        <end position="153"/>
    </location>
</feature>
<protein>
    <recommendedName>
        <fullName evidence="7">BZIP domain-containing protein</fullName>
    </recommendedName>
</protein>
<dbReference type="Pfam" id="PF00170">
    <property type="entry name" value="bZIP_1"/>
    <property type="match status" value="1"/>
</dbReference>
<keyword evidence="4" id="KW-0804">Transcription</keyword>
<dbReference type="CDD" id="cd14687">
    <property type="entry name" value="bZIP_ATF2"/>
    <property type="match status" value="1"/>
</dbReference>
<evidence type="ECO:0000313" key="8">
    <source>
        <dbReference type="EMBL" id="KAI6779319.1"/>
    </source>
</evidence>
<feature type="compositionally biased region" description="Polar residues" evidence="6">
    <location>
        <begin position="48"/>
        <end position="58"/>
    </location>
</feature>
<feature type="compositionally biased region" description="Polar residues" evidence="6">
    <location>
        <begin position="108"/>
        <end position="121"/>
    </location>
</feature>
<feature type="region of interest" description="Disordered" evidence="6">
    <location>
        <begin position="251"/>
        <end position="271"/>
    </location>
</feature>
<dbReference type="RefSeq" id="XP_051360175.1">
    <property type="nucleotide sequence ID" value="XM_051508702.1"/>
</dbReference>
<dbReference type="PANTHER" id="PTHR19304">
    <property type="entry name" value="CYCLIC-AMP RESPONSE ELEMENT BINDING PROTEIN"/>
    <property type="match status" value="1"/>
</dbReference>
<dbReference type="GO" id="GO:0003677">
    <property type="term" value="F:DNA binding"/>
    <property type="evidence" value="ECO:0007669"/>
    <property type="project" value="UniProtKB-KW"/>
</dbReference>
<evidence type="ECO:0000313" key="9">
    <source>
        <dbReference type="Proteomes" id="UP001055219"/>
    </source>
</evidence>
<feature type="region of interest" description="Disordered" evidence="6">
    <location>
        <begin position="48"/>
        <end position="156"/>
    </location>
</feature>
<keyword evidence="9" id="KW-1185">Reference proteome</keyword>
<evidence type="ECO:0000256" key="5">
    <source>
        <dbReference type="ARBA" id="ARBA00023242"/>
    </source>
</evidence>
<dbReference type="SUPFAM" id="SSF57959">
    <property type="entry name" value="Leucine zipper domain"/>
    <property type="match status" value="1"/>
</dbReference>
<proteinExistence type="predicted"/>
<feature type="compositionally biased region" description="Basic and acidic residues" evidence="6">
    <location>
        <begin position="181"/>
        <end position="199"/>
    </location>
</feature>
<comment type="caution">
    <text evidence="8">The sequence shown here is derived from an EMBL/GenBank/DDBJ whole genome shotgun (WGS) entry which is preliminary data.</text>
</comment>
<sequence>MSTLAQSWLPQPYHQLGFTPMPMWDIPFPLTTDNAQYPACLQTTATASPLVGNQPSNYPSTFWPSDSPSSSQGPTSAAFPGVFTHGLSDHRISQVSSQQSHAQHTEKTTSPSAPAGESTTEFFDDSAPPPAKRRRGRPRKQLSFSSESGSLCSDALPADRHERRRVLERNRLAATKCRNRKRDETKDLEAQEQEAQERNRHLSATVAQLRTDLVDLKTQLLRHTDCQCTVIQKYIAHHAEKAVGELIESPSHISMPRRSSTKSDDVGDGHTLWFERLPSSMPQRNPIQAGTGFVDPYTTLPSQSHMVDTPPLAWPPEEQQHHHMHAMTGVVPTDRHALKQPQPVQQQGCWANWAQ</sequence>
<dbReference type="PROSITE" id="PS00036">
    <property type="entry name" value="BZIP_BASIC"/>
    <property type="match status" value="1"/>
</dbReference>